<reference evidence="3" key="1">
    <citation type="submission" date="2017-08" db="EMBL/GenBank/DDBJ databases">
        <authorList>
            <person name="Varghese N."/>
            <person name="Submissions S."/>
        </authorList>
    </citation>
    <scope>NUCLEOTIDE SEQUENCE [LARGE SCALE GENOMIC DNA]</scope>
    <source>
        <strain evidence="3">USBA17B2</strain>
    </source>
</reference>
<keyword evidence="3" id="KW-1185">Reference proteome</keyword>
<proteinExistence type="predicted"/>
<name>A0A285VS14_9MICO</name>
<protein>
    <submittedName>
        <fullName evidence="2">Uncharacterized protein</fullName>
    </submittedName>
</protein>
<dbReference type="Proteomes" id="UP000219688">
    <property type="component" value="Unassembled WGS sequence"/>
</dbReference>
<evidence type="ECO:0000313" key="2">
    <source>
        <dbReference type="EMBL" id="SOC56839.1"/>
    </source>
</evidence>
<evidence type="ECO:0000256" key="1">
    <source>
        <dbReference type="SAM" id="MobiDB-lite"/>
    </source>
</evidence>
<accession>A0A285VS14</accession>
<dbReference type="EMBL" id="OBQK01000009">
    <property type="protein sequence ID" value="SOC56839.1"/>
    <property type="molecule type" value="Genomic_DNA"/>
</dbReference>
<dbReference type="RefSeq" id="WP_097188719.1">
    <property type="nucleotide sequence ID" value="NZ_OBQK01000009.1"/>
</dbReference>
<gene>
    <name evidence="2" type="ORF">SAMN05421879_10948</name>
</gene>
<dbReference type="PROSITE" id="PS51257">
    <property type="entry name" value="PROKAR_LIPOPROTEIN"/>
    <property type="match status" value="1"/>
</dbReference>
<sequence length="178" mass="17928">MRSTTLTMGPALGLTLLLAGCSPDDPGAGSTGTATTSADAGAAATTDGTATTQDGSSTLATGAPMTDEACAGFFQNVPVTLAERSERARAALEAGDVVDPASWAEVNLLKQRVETLVVDAEDETAALLERVNAPFEEASAAVLDDPEQSPGDAEITVPEIDVTDSAAAQEELLATCTG</sequence>
<organism evidence="2 3">
    <name type="scientific">Ornithinimicrobium cerasi</name>
    <dbReference type="NCBI Taxonomy" id="2248773"/>
    <lineage>
        <taxon>Bacteria</taxon>
        <taxon>Bacillati</taxon>
        <taxon>Actinomycetota</taxon>
        <taxon>Actinomycetes</taxon>
        <taxon>Micrococcales</taxon>
        <taxon>Ornithinimicrobiaceae</taxon>
        <taxon>Ornithinimicrobium</taxon>
    </lineage>
</organism>
<dbReference type="AlphaFoldDB" id="A0A285VS14"/>
<feature type="compositionally biased region" description="Low complexity" evidence="1">
    <location>
        <begin position="27"/>
        <end position="58"/>
    </location>
</feature>
<feature type="region of interest" description="Disordered" evidence="1">
    <location>
        <begin position="26"/>
        <end position="63"/>
    </location>
</feature>
<evidence type="ECO:0000313" key="3">
    <source>
        <dbReference type="Proteomes" id="UP000219688"/>
    </source>
</evidence>